<protein>
    <submittedName>
        <fullName evidence="1">Uncharacterized protein</fullName>
    </submittedName>
</protein>
<dbReference type="GeneID" id="29116394"/>
<dbReference type="KEGG" id="aalt:CC77DRAFT_238887"/>
<dbReference type="RefSeq" id="XP_018383268.1">
    <property type="nucleotide sequence ID" value="XM_018530800.1"/>
</dbReference>
<keyword evidence="2" id="KW-1185">Reference proteome</keyword>
<dbReference type="AlphaFoldDB" id="A0A177DF53"/>
<evidence type="ECO:0000313" key="1">
    <source>
        <dbReference type="EMBL" id="OAG17847.1"/>
    </source>
</evidence>
<proteinExistence type="predicted"/>
<sequence length="172" mass="18902">MSVRPRFTYPSNDTFDFDEYLLNSGLHNPVVQLGVLRSCSTISRQALRGPILRYGIRVSTHSALFHESFRSHQKINTALLMSLTTLSQQPRTTAEAVEASASRVARYSRDRLPHRSRAHYGVPSGSVFPTLNSISLPSYRPGVQSASYMPKTHSVSPACSAACILLSFAASC</sequence>
<evidence type="ECO:0000313" key="2">
    <source>
        <dbReference type="Proteomes" id="UP000077248"/>
    </source>
</evidence>
<accession>A0A177DF53</accession>
<reference evidence="1 2" key="1">
    <citation type="submission" date="2016-05" db="EMBL/GenBank/DDBJ databases">
        <title>Comparative analysis of secretome profiles of manganese(II)-oxidizing ascomycete fungi.</title>
        <authorList>
            <consortium name="DOE Joint Genome Institute"/>
            <person name="Zeiner C.A."/>
            <person name="Purvine S.O."/>
            <person name="Zink E.M."/>
            <person name="Wu S."/>
            <person name="Pasa-Tolic L."/>
            <person name="Chaput D.L."/>
            <person name="Haridas S."/>
            <person name="Grigoriev I.V."/>
            <person name="Santelli C.M."/>
            <person name="Hansel C.M."/>
        </authorList>
    </citation>
    <scope>NUCLEOTIDE SEQUENCE [LARGE SCALE GENOMIC DNA]</scope>
    <source>
        <strain evidence="1 2">SRC1lrK2f</strain>
    </source>
</reference>
<dbReference type="EMBL" id="KV441485">
    <property type="protein sequence ID" value="OAG17847.1"/>
    <property type="molecule type" value="Genomic_DNA"/>
</dbReference>
<organism evidence="1 2">
    <name type="scientific">Alternaria alternata</name>
    <name type="common">Alternaria rot fungus</name>
    <name type="synonym">Torula alternata</name>
    <dbReference type="NCBI Taxonomy" id="5599"/>
    <lineage>
        <taxon>Eukaryota</taxon>
        <taxon>Fungi</taxon>
        <taxon>Dikarya</taxon>
        <taxon>Ascomycota</taxon>
        <taxon>Pezizomycotina</taxon>
        <taxon>Dothideomycetes</taxon>
        <taxon>Pleosporomycetidae</taxon>
        <taxon>Pleosporales</taxon>
        <taxon>Pleosporineae</taxon>
        <taxon>Pleosporaceae</taxon>
        <taxon>Alternaria</taxon>
        <taxon>Alternaria sect. Alternaria</taxon>
        <taxon>Alternaria alternata complex</taxon>
    </lineage>
</organism>
<gene>
    <name evidence="1" type="ORF">CC77DRAFT_238887</name>
</gene>
<dbReference type="Proteomes" id="UP000077248">
    <property type="component" value="Unassembled WGS sequence"/>
</dbReference>
<name>A0A177DF53_ALTAL</name>
<dbReference type="VEuPathDB" id="FungiDB:CC77DRAFT_238887"/>